<accession>A0A409X213</accession>
<protein>
    <recommendedName>
        <fullName evidence="4">DDE-1 domain-containing protein</fullName>
    </recommendedName>
</protein>
<feature type="region of interest" description="Disordered" evidence="1">
    <location>
        <begin position="18"/>
        <end position="95"/>
    </location>
</feature>
<evidence type="ECO:0008006" key="4">
    <source>
        <dbReference type="Google" id="ProtNLM"/>
    </source>
</evidence>
<feature type="compositionally biased region" description="Acidic residues" evidence="1">
    <location>
        <begin position="73"/>
        <end position="95"/>
    </location>
</feature>
<feature type="compositionally biased region" description="Basic and acidic residues" evidence="1">
    <location>
        <begin position="129"/>
        <end position="142"/>
    </location>
</feature>
<feature type="compositionally biased region" description="Polar residues" evidence="1">
    <location>
        <begin position="19"/>
        <end position="31"/>
    </location>
</feature>
<dbReference type="Proteomes" id="UP000284842">
    <property type="component" value="Unassembled WGS sequence"/>
</dbReference>
<dbReference type="OrthoDB" id="3218065at2759"/>
<feature type="compositionally biased region" description="Low complexity" evidence="1">
    <location>
        <begin position="257"/>
        <end position="276"/>
    </location>
</feature>
<sequence>MGRSKLWQKLSAAHARSFRQYNKPSDTSETPELTDESCLDKPEEVGVIADEGGWDGGVNHDKDTDNSDFSLSEGEDGEDEDEENEGVGKDLDEEGDEVARVNNMMQHEQLLIEGNPYQCNAFDHIMAEKQRSKDWKKAENGLKSRGVYTGASKRTEQRKDKKERDKAVADEAMRNTKGAAMMKGFITVKKVPKKRKEVDVDDETGLAFAPELPEPTRLDLRPIFTGYLSDIEEDEAQLEDEQNLSEKIPESEEIDSPSHPNSSITPSSSPENPTPSFHISKPPPLKRRRHEVPLHLQREKARLERRKRLEGALVDIEKRITGKKSVFVAGREGLQASRTRAIRSYLEMVLKNGRKGIDASQRAAEANGFAEKWGGRLVRQWVKAWVNFRELPTSSRGSHIKSFSLLEDPVIRAELRSFIRSNKWAVEPAKIAEFSKTTMIPAAASKFIQQAVREEMPRGLKQYMELELFPRIQQKVVKGISLETARQFLRKEGFRYVEHKKGLYYDGHERPDVVAYRQNVFIPELNSYRYRIVEYNPQDLTQLVVKPRNFVERQLVLVPQDEMTAQANDGRKKIVGHMPDAGQSLEYGKNYEGYWTGELFVKQLKEKIIPEFERLHGPGYQALILVDNSQGHCAYAEDALLVSRMNLKPGGKQPRMRQGWYLDKNGQRVMQDMVFPEDHPDYPNEPKGVKQVLVERGLWKAGLTLGCKDSASCSEGGSCCAKRILEAQPDFQGQRSLVQEVIEAAGHVCLILPKFHCELNFIEHHQENMPKALASVDVILIRKWQNRMMRWVDAYHDGLNVTDAQAQVQLYSSTKFASHRRVSETV</sequence>
<feature type="non-terminal residue" evidence="2">
    <location>
        <position position="826"/>
    </location>
</feature>
<evidence type="ECO:0000313" key="3">
    <source>
        <dbReference type="Proteomes" id="UP000284842"/>
    </source>
</evidence>
<dbReference type="AlphaFoldDB" id="A0A409X213"/>
<feature type="region of interest" description="Disordered" evidence="1">
    <location>
        <begin position="129"/>
        <end position="175"/>
    </location>
</feature>
<feature type="compositionally biased region" description="Basic and acidic residues" evidence="1">
    <location>
        <begin position="153"/>
        <end position="174"/>
    </location>
</feature>
<feature type="region of interest" description="Disordered" evidence="1">
    <location>
        <begin position="235"/>
        <end position="293"/>
    </location>
</feature>
<dbReference type="PANTHER" id="PTHR35871:SF1">
    <property type="entry name" value="CXC1-LIKE CYSTEINE CLUSTER ASSOCIATED WITH KDZ TRANSPOSASES DOMAIN-CONTAINING PROTEIN"/>
    <property type="match status" value="1"/>
</dbReference>
<keyword evidence="3" id="KW-1185">Reference proteome</keyword>
<dbReference type="PANTHER" id="PTHR35871">
    <property type="entry name" value="EXPRESSED PROTEIN"/>
    <property type="match status" value="1"/>
</dbReference>
<comment type="caution">
    <text evidence="2">The sequence shown here is derived from an EMBL/GenBank/DDBJ whole genome shotgun (WGS) entry which is preliminary data.</text>
</comment>
<reference evidence="2 3" key="1">
    <citation type="journal article" date="2018" name="Evol. Lett.">
        <title>Horizontal gene cluster transfer increased hallucinogenic mushroom diversity.</title>
        <authorList>
            <person name="Reynolds H.T."/>
            <person name="Vijayakumar V."/>
            <person name="Gluck-Thaler E."/>
            <person name="Korotkin H.B."/>
            <person name="Matheny P.B."/>
            <person name="Slot J.C."/>
        </authorList>
    </citation>
    <scope>NUCLEOTIDE SEQUENCE [LARGE SCALE GENOMIC DNA]</scope>
    <source>
        <strain evidence="2 3">2629</strain>
    </source>
</reference>
<organism evidence="2 3">
    <name type="scientific">Panaeolus cyanescens</name>
    <dbReference type="NCBI Taxonomy" id="181874"/>
    <lineage>
        <taxon>Eukaryota</taxon>
        <taxon>Fungi</taxon>
        <taxon>Dikarya</taxon>
        <taxon>Basidiomycota</taxon>
        <taxon>Agaricomycotina</taxon>
        <taxon>Agaricomycetes</taxon>
        <taxon>Agaricomycetidae</taxon>
        <taxon>Agaricales</taxon>
        <taxon>Agaricineae</taxon>
        <taxon>Galeropsidaceae</taxon>
        <taxon>Panaeolus</taxon>
    </lineage>
</organism>
<dbReference type="EMBL" id="NHTK01004809">
    <property type="protein sequence ID" value="PPQ84825.1"/>
    <property type="molecule type" value="Genomic_DNA"/>
</dbReference>
<proteinExistence type="predicted"/>
<gene>
    <name evidence="2" type="ORF">CVT24_013261</name>
</gene>
<evidence type="ECO:0000256" key="1">
    <source>
        <dbReference type="SAM" id="MobiDB-lite"/>
    </source>
</evidence>
<dbReference type="InParanoid" id="A0A409X213"/>
<name>A0A409X213_9AGAR</name>
<evidence type="ECO:0000313" key="2">
    <source>
        <dbReference type="EMBL" id="PPQ84825.1"/>
    </source>
</evidence>
<dbReference type="STRING" id="181874.A0A409X213"/>